<reference evidence="3 5" key="2">
    <citation type="journal article" date="2019" name="Science, e1252229">
        <title>Invertible promoters mediate bacterial phase variation, antibiotic resistance, and host adaptation in the gut.</title>
        <authorList>
            <person name="Jiang X."/>
            <person name="Hall A.B."/>
            <person name="Arthur T.D."/>
            <person name="Plichta D.R."/>
            <person name="Covington C.T."/>
            <person name="Poyet M."/>
            <person name="Crothers J."/>
            <person name="Moses P.L."/>
            <person name="Tolonen A.C."/>
            <person name="Vlamakis H."/>
            <person name="Alm E.J."/>
            <person name="Xavier R.J."/>
        </authorList>
    </citation>
    <scope>NUCLEOTIDE SEQUENCE [LARGE SCALE GENOMIC DNA]</scope>
    <source>
        <strain evidence="3">Aa_0143</strain>
        <strain evidence="5">aa_0143</strain>
    </source>
</reference>
<dbReference type="EMBL" id="RCYR01000028">
    <property type="protein sequence ID" value="RYS78238.1"/>
    <property type="molecule type" value="Genomic_DNA"/>
</dbReference>
<dbReference type="AlphaFoldDB" id="A0A174E7A7"/>
<reference evidence="2 4" key="1">
    <citation type="submission" date="2015-09" db="EMBL/GenBank/DDBJ databases">
        <authorList>
            <consortium name="Pathogen Informatics"/>
        </authorList>
    </citation>
    <scope>NUCLEOTIDE SEQUENCE [LARGE SCALE GENOMIC DNA]</scope>
    <source>
        <strain evidence="2 4">2789STDY5834841</strain>
    </source>
</reference>
<feature type="transmembrane region" description="Helical" evidence="1">
    <location>
        <begin position="112"/>
        <end position="132"/>
    </location>
</feature>
<evidence type="ECO:0000313" key="4">
    <source>
        <dbReference type="Proteomes" id="UP000095787"/>
    </source>
</evidence>
<gene>
    <name evidence="3" type="ORF">EAI93_11675</name>
    <name evidence="2" type="ORF">ERS852456_02237</name>
</gene>
<keyword evidence="1" id="KW-0472">Membrane</keyword>
<dbReference type="GeneID" id="97328909"/>
<dbReference type="Pfam" id="PF07314">
    <property type="entry name" value="Lit"/>
    <property type="match status" value="1"/>
</dbReference>
<evidence type="ECO:0000313" key="2">
    <source>
        <dbReference type="EMBL" id="CUO32319.1"/>
    </source>
</evidence>
<feature type="transmembrane region" description="Helical" evidence="1">
    <location>
        <begin position="144"/>
        <end position="164"/>
    </location>
</feature>
<evidence type="ECO:0000256" key="1">
    <source>
        <dbReference type="SAM" id="Phobius"/>
    </source>
</evidence>
<dbReference type="Proteomes" id="UP000292665">
    <property type="component" value="Unassembled WGS sequence"/>
</dbReference>
<proteinExistence type="predicted"/>
<dbReference type="RefSeq" id="WP_004845829.1">
    <property type="nucleotide sequence ID" value="NZ_AP028249.1"/>
</dbReference>
<organism evidence="2 4">
    <name type="scientific">[Ruminococcus] torques</name>
    <dbReference type="NCBI Taxonomy" id="33039"/>
    <lineage>
        <taxon>Bacteria</taxon>
        <taxon>Bacillati</taxon>
        <taxon>Bacillota</taxon>
        <taxon>Clostridia</taxon>
        <taxon>Lachnospirales</taxon>
        <taxon>Lachnospiraceae</taxon>
        <taxon>Mediterraneibacter</taxon>
    </lineage>
</organism>
<keyword evidence="1" id="KW-0812">Transmembrane</keyword>
<evidence type="ECO:0000313" key="3">
    <source>
        <dbReference type="EMBL" id="RYS78238.1"/>
    </source>
</evidence>
<dbReference type="InterPro" id="IPR010178">
    <property type="entry name" value="Lit"/>
</dbReference>
<dbReference type="NCBIfam" id="TIGR01906">
    <property type="entry name" value="integ_TIGR01906"/>
    <property type="match status" value="1"/>
</dbReference>
<dbReference type="Proteomes" id="UP000095787">
    <property type="component" value="Unassembled WGS sequence"/>
</dbReference>
<accession>A0A174E7A7</accession>
<protein>
    <submittedName>
        <fullName evidence="2">Predicted membrane protein</fullName>
    </submittedName>
    <submittedName>
        <fullName evidence="3">TIGR01906 family membrane protein</fullName>
    </submittedName>
</protein>
<feature type="transmembrane region" description="Helical" evidence="1">
    <location>
        <begin position="204"/>
        <end position="226"/>
    </location>
</feature>
<name>A0A174E7A7_9FIRM</name>
<keyword evidence="1" id="KW-1133">Transmembrane helix</keyword>
<sequence length="245" mass="28390">MNGKTKKIIQWTAGVIFSLLIIFVILISSFEIVLYSDMSVYRKEYEKYEVLDELDMTMDDAMYVTREMMDYLRGDKETLSVITEVEGKRQDFFNEQDRFHMREVRDIFAGGLRLRTAALVAAAVSLLILYMCRADVKKILPQTYQVAVGIVLIPTAGIGIAAAIDFNSVFVQFHNIFFDNDLWLFDPAEDFMIRMLPEGLFYDMAFRVGSLFAGILVILFLLSLYMRWRENSRKVKEKTGKKKND</sequence>
<feature type="transmembrane region" description="Helical" evidence="1">
    <location>
        <begin position="12"/>
        <end position="35"/>
    </location>
</feature>
<evidence type="ECO:0000313" key="5">
    <source>
        <dbReference type="Proteomes" id="UP000292665"/>
    </source>
</evidence>
<dbReference type="EMBL" id="CYZO01000032">
    <property type="protein sequence ID" value="CUO32319.1"/>
    <property type="molecule type" value="Genomic_DNA"/>
</dbReference>